<sequence>MQENLLRINPNEMYLTIDYLLKQIQKNPDPQLIEATANLVDAYRNVTD</sequence>
<evidence type="ECO:0000313" key="1">
    <source>
        <dbReference type="EMBL" id="ASN69074.1"/>
    </source>
</evidence>
<name>A0A2H4J1Y2_9CAUD</name>
<reference evidence="1" key="1">
    <citation type="submission" date="2017-06" db="EMBL/GenBank/DDBJ databases">
        <title>Novel phages from South African skin metaviromes.</title>
        <authorList>
            <person name="van Zyl L.J."/>
            <person name="Abrahams Y."/>
            <person name="Stander E.A."/>
            <person name="Kirby B.M."/>
            <person name="Clavaud C."/>
            <person name="Farcet C."/>
            <person name="Breton L."/>
            <person name="Trindade M.I."/>
        </authorList>
    </citation>
    <scope>NUCLEOTIDE SEQUENCE</scope>
</reference>
<gene>
    <name evidence="1" type="ORF">3S9_35</name>
</gene>
<proteinExistence type="predicted"/>
<organism evidence="1">
    <name type="scientific">uncultured Caudovirales phage</name>
    <dbReference type="NCBI Taxonomy" id="2100421"/>
    <lineage>
        <taxon>Viruses</taxon>
        <taxon>Duplodnaviria</taxon>
        <taxon>Heunggongvirae</taxon>
        <taxon>Uroviricota</taxon>
        <taxon>Caudoviricetes</taxon>
        <taxon>Peduoviridae</taxon>
        <taxon>Maltschvirus</taxon>
        <taxon>Maltschvirus maltsch</taxon>
    </lineage>
</organism>
<protein>
    <submittedName>
        <fullName evidence="1">Uncharacterized protein</fullName>
    </submittedName>
</protein>
<accession>A0A2H4J1Y2</accession>
<dbReference type="EMBL" id="MF417885">
    <property type="protein sequence ID" value="ASN69074.1"/>
    <property type="molecule type" value="Genomic_DNA"/>
</dbReference>